<feature type="binding site" evidence="7">
    <location>
        <begin position="58"/>
        <end position="59"/>
    </location>
    <ligand>
        <name>substrate</name>
    </ligand>
</feature>
<comment type="pathway">
    <text evidence="7">Cell wall biogenesis; peptidoglycan biosynthesis.</text>
</comment>
<protein>
    <recommendedName>
        <fullName evidence="2 7">Glutamate racemase</fullName>
        <ecNumber evidence="2 7">5.1.1.3</ecNumber>
    </recommendedName>
</protein>
<dbReference type="Pfam" id="PF01177">
    <property type="entry name" value="Asp_Glu_race"/>
    <property type="match status" value="1"/>
</dbReference>
<comment type="function">
    <text evidence="7">Provides the (R)-glutamate required for cell wall biosynthesis.</text>
</comment>
<evidence type="ECO:0000256" key="2">
    <source>
        <dbReference type="ARBA" id="ARBA00013090"/>
    </source>
</evidence>
<keyword evidence="5 7" id="KW-0413">Isomerase</keyword>
<dbReference type="InterPro" id="IPR004391">
    <property type="entry name" value="Glu_race"/>
</dbReference>
<dbReference type="PANTHER" id="PTHR21198">
    <property type="entry name" value="GLUTAMATE RACEMASE"/>
    <property type="match status" value="1"/>
</dbReference>
<feature type="active site" description="Proton donor/acceptor" evidence="7">
    <location>
        <position position="89"/>
    </location>
</feature>
<dbReference type="InterPro" id="IPR033134">
    <property type="entry name" value="Asp/Glu_racemase_AS_2"/>
</dbReference>
<dbReference type="EC" id="5.1.1.3" evidence="2 7"/>
<dbReference type="EMBL" id="DF238840">
    <property type="protein sequence ID" value="GAF26237.1"/>
    <property type="molecule type" value="Genomic_DNA"/>
</dbReference>
<sequence>MVFRKKKHLDKELKAVLPVQPVGVFDSGVGGLTVAREITRQLPAETIIYFGDTAHVPYGSRPVDELIHFADTIVGFLIARGAKAIVDACNTTSAVALPYLRQKYSIPIIGVIEPGVEAALQATKNGRIGVIATEATIASDAHRRALLSRGKEVQVFTRACPPFVPLVEAGIVAGPRVEGVVAECLESLLQAGIDTLILGCTHYPFLAPVIQDLAGPGVTLVDPAAATVRELKSVLAAGGGLRGPHGSRAHEFYVSGDPRSFNEVGFKLIGWPELAGTRKLALDFREKGTPG</sequence>
<gene>
    <name evidence="7" type="primary">murI</name>
    <name evidence="8" type="ORF">MTY_1576</name>
</gene>
<feature type="binding site" evidence="7">
    <location>
        <begin position="90"/>
        <end position="91"/>
    </location>
    <ligand>
        <name>substrate</name>
    </ligand>
</feature>
<accession>A0A0S6UDI3</accession>
<dbReference type="PANTHER" id="PTHR21198:SF2">
    <property type="entry name" value="GLUTAMATE RACEMASE"/>
    <property type="match status" value="1"/>
</dbReference>
<feature type="binding site" evidence="7">
    <location>
        <begin position="26"/>
        <end position="27"/>
    </location>
    <ligand>
        <name>substrate</name>
    </ligand>
</feature>
<feature type="binding site" evidence="7">
    <location>
        <begin position="201"/>
        <end position="202"/>
    </location>
    <ligand>
        <name>substrate</name>
    </ligand>
</feature>
<dbReference type="UniPathway" id="UPA00219"/>
<dbReference type="Gene3D" id="3.40.50.1860">
    <property type="match status" value="2"/>
</dbReference>
<proteinExistence type="inferred from homology"/>
<evidence type="ECO:0000256" key="6">
    <source>
        <dbReference type="ARBA" id="ARBA00023316"/>
    </source>
</evidence>
<evidence type="ECO:0000256" key="3">
    <source>
        <dbReference type="ARBA" id="ARBA00022960"/>
    </source>
</evidence>
<comment type="similarity">
    <text evidence="7">Belongs to the aspartate/glutamate racemases family.</text>
</comment>
<feature type="active site" description="Proton donor/acceptor" evidence="7">
    <location>
        <position position="200"/>
    </location>
</feature>
<keyword evidence="3 7" id="KW-0133">Cell shape</keyword>
<keyword evidence="4 7" id="KW-0573">Peptidoglycan synthesis</keyword>
<organism evidence="8">
    <name type="scientific">Moorella thermoacetica Y72</name>
    <dbReference type="NCBI Taxonomy" id="1325331"/>
    <lineage>
        <taxon>Bacteria</taxon>
        <taxon>Bacillati</taxon>
        <taxon>Bacillota</taxon>
        <taxon>Clostridia</taxon>
        <taxon>Neomoorellales</taxon>
        <taxon>Neomoorellaceae</taxon>
        <taxon>Neomoorella</taxon>
    </lineage>
</organism>
<evidence type="ECO:0000313" key="8">
    <source>
        <dbReference type="EMBL" id="GAF26237.1"/>
    </source>
</evidence>
<reference evidence="8" key="1">
    <citation type="journal article" date="2014" name="Gene">
        <title>Genome-guided analysis of transformation efficiency and carbon dioxide assimilation by Moorella thermoacetica Y72.</title>
        <authorList>
            <person name="Tsukahara K."/>
            <person name="Kita A."/>
            <person name="Nakashimada Y."/>
            <person name="Hoshino T."/>
            <person name="Murakami K."/>
        </authorList>
    </citation>
    <scope>NUCLEOTIDE SEQUENCE [LARGE SCALE GENOMIC DNA]</scope>
    <source>
        <strain evidence="8">Y72</strain>
    </source>
</reference>
<dbReference type="HAMAP" id="MF_00258">
    <property type="entry name" value="Glu_racemase"/>
    <property type="match status" value="1"/>
</dbReference>
<keyword evidence="6 7" id="KW-0961">Cell wall biogenesis/degradation</keyword>
<dbReference type="GO" id="GO:0071555">
    <property type="term" value="P:cell wall organization"/>
    <property type="evidence" value="ECO:0007669"/>
    <property type="project" value="UniProtKB-KW"/>
</dbReference>
<comment type="catalytic activity">
    <reaction evidence="1 7">
        <text>L-glutamate = D-glutamate</text>
        <dbReference type="Rhea" id="RHEA:12813"/>
        <dbReference type="ChEBI" id="CHEBI:29985"/>
        <dbReference type="ChEBI" id="CHEBI:29986"/>
        <dbReference type="EC" id="5.1.1.3"/>
    </reaction>
</comment>
<dbReference type="SUPFAM" id="SSF53681">
    <property type="entry name" value="Aspartate/glutamate racemase"/>
    <property type="match status" value="2"/>
</dbReference>
<dbReference type="AlphaFoldDB" id="A0A0S6UDI3"/>
<dbReference type="GO" id="GO:0008360">
    <property type="term" value="P:regulation of cell shape"/>
    <property type="evidence" value="ECO:0007669"/>
    <property type="project" value="UniProtKB-KW"/>
</dbReference>
<evidence type="ECO:0000256" key="5">
    <source>
        <dbReference type="ARBA" id="ARBA00023235"/>
    </source>
</evidence>
<evidence type="ECO:0000256" key="7">
    <source>
        <dbReference type="HAMAP-Rule" id="MF_00258"/>
    </source>
</evidence>
<evidence type="ECO:0000256" key="4">
    <source>
        <dbReference type="ARBA" id="ARBA00022984"/>
    </source>
</evidence>
<dbReference type="Proteomes" id="UP000063718">
    <property type="component" value="Unassembled WGS sequence"/>
</dbReference>
<dbReference type="InterPro" id="IPR001920">
    <property type="entry name" value="Asp/Glu_race"/>
</dbReference>
<evidence type="ECO:0000256" key="1">
    <source>
        <dbReference type="ARBA" id="ARBA00001602"/>
    </source>
</evidence>
<dbReference type="PROSITE" id="PS00924">
    <property type="entry name" value="ASP_GLU_RACEMASE_2"/>
    <property type="match status" value="1"/>
</dbReference>
<dbReference type="GO" id="GO:0009252">
    <property type="term" value="P:peptidoglycan biosynthetic process"/>
    <property type="evidence" value="ECO:0007669"/>
    <property type="project" value="UniProtKB-UniRule"/>
</dbReference>
<dbReference type="GO" id="GO:0008881">
    <property type="term" value="F:glutamate racemase activity"/>
    <property type="evidence" value="ECO:0007669"/>
    <property type="project" value="UniProtKB-UniRule"/>
</dbReference>
<dbReference type="FunFam" id="3.40.50.1860:FF:000001">
    <property type="entry name" value="Glutamate racemase"/>
    <property type="match status" value="1"/>
</dbReference>
<dbReference type="InterPro" id="IPR015942">
    <property type="entry name" value="Asp/Glu/hydantoin_racemase"/>
</dbReference>
<dbReference type="NCBIfam" id="TIGR00067">
    <property type="entry name" value="glut_race"/>
    <property type="match status" value="1"/>
</dbReference>
<name>A0A0S6UDI3_NEOTH</name>